<comment type="caution">
    <text evidence="3">The sequence shown here is derived from an EMBL/GenBank/DDBJ whole genome shotgun (WGS) entry which is preliminary data.</text>
</comment>
<evidence type="ECO:0000259" key="2">
    <source>
        <dbReference type="Pfam" id="PF13837"/>
    </source>
</evidence>
<reference evidence="3" key="1">
    <citation type="submission" date="2021-06" db="EMBL/GenBank/DDBJ databases">
        <authorList>
            <person name="Kallberg Y."/>
            <person name="Tangrot J."/>
            <person name="Rosling A."/>
        </authorList>
    </citation>
    <scope>NUCLEOTIDE SEQUENCE</scope>
    <source>
        <strain evidence="3">IN212</strain>
    </source>
</reference>
<name>A0A9N9DAV0_9GLOM</name>
<sequence>LNENLNDHLYNPTNIKQNPKYTIQNHTESLNDHFYNPTNIEQNPKYTIQSQYPINVASPNESLSDHSYYSQNQEVQQRTYKASESNYKSKSNNYKKPNIQPKYNDNNRVHDDFININDYNKFINDHNNFINNCNNFIDDHNLKNTPISIKPQRNSFKSNQTNWTNNKIEALIYSIKQHYNKLKNASNNTIRAKVWDNIFDEFNQLFSDNKNRNINAVKNKWKDLINRYKNIVDNNKRTGAERIVCDFIEDLGEILDKNPSVRPLVTSEKNISDQTASKKRKNEKDDILEYLKRREEKADKFRENFLEIVNNFLN</sequence>
<evidence type="ECO:0000313" key="3">
    <source>
        <dbReference type="EMBL" id="CAG8634451.1"/>
    </source>
</evidence>
<protein>
    <submittedName>
        <fullName evidence="3">2741_t:CDS:1</fullName>
    </submittedName>
</protein>
<feature type="domain" description="Myb/SANT-like DNA-binding" evidence="2">
    <location>
        <begin position="161"/>
        <end position="251"/>
    </location>
</feature>
<dbReference type="Gene3D" id="1.10.10.60">
    <property type="entry name" value="Homeodomain-like"/>
    <property type="match status" value="1"/>
</dbReference>
<organism evidence="3 4">
    <name type="scientific">Racocetra fulgida</name>
    <dbReference type="NCBI Taxonomy" id="60492"/>
    <lineage>
        <taxon>Eukaryota</taxon>
        <taxon>Fungi</taxon>
        <taxon>Fungi incertae sedis</taxon>
        <taxon>Mucoromycota</taxon>
        <taxon>Glomeromycotina</taxon>
        <taxon>Glomeromycetes</taxon>
        <taxon>Diversisporales</taxon>
        <taxon>Gigasporaceae</taxon>
        <taxon>Racocetra</taxon>
    </lineage>
</organism>
<feature type="region of interest" description="Disordered" evidence="1">
    <location>
        <begin position="81"/>
        <end position="106"/>
    </location>
</feature>
<dbReference type="Proteomes" id="UP000789396">
    <property type="component" value="Unassembled WGS sequence"/>
</dbReference>
<dbReference type="InterPro" id="IPR044822">
    <property type="entry name" value="Myb_DNA-bind_4"/>
</dbReference>
<accession>A0A9N9DAV0</accession>
<evidence type="ECO:0000256" key="1">
    <source>
        <dbReference type="SAM" id="MobiDB-lite"/>
    </source>
</evidence>
<evidence type="ECO:0000313" key="4">
    <source>
        <dbReference type="Proteomes" id="UP000789396"/>
    </source>
</evidence>
<proteinExistence type="predicted"/>
<dbReference type="Pfam" id="PF13837">
    <property type="entry name" value="Myb_DNA-bind_4"/>
    <property type="match status" value="1"/>
</dbReference>
<gene>
    <name evidence="3" type="ORF">RFULGI_LOCUS7844</name>
</gene>
<dbReference type="OrthoDB" id="2410574at2759"/>
<dbReference type="EMBL" id="CAJVPZ010011878">
    <property type="protein sequence ID" value="CAG8634451.1"/>
    <property type="molecule type" value="Genomic_DNA"/>
</dbReference>
<feature type="compositionally biased region" description="Low complexity" evidence="1">
    <location>
        <begin position="81"/>
        <end position="98"/>
    </location>
</feature>
<keyword evidence="4" id="KW-1185">Reference proteome</keyword>
<dbReference type="AlphaFoldDB" id="A0A9N9DAV0"/>
<feature type="non-terminal residue" evidence="3">
    <location>
        <position position="314"/>
    </location>
</feature>